<dbReference type="AlphaFoldDB" id="A0A0G2ESI4"/>
<keyword evidence="3" id="KW-1185">Reference proteome</keyword>
<dbReference type="OrthoDB" id="5397734at2759"/>
<accession>A0A0G2ESI4</accession>
<feature type="domain" description="DUF7587" evidence="1">
    <location>
        <begin position="31"/>
        <end position="180"/>
    </location>
</feature>
<reference evidence="2 3" key="2">
    <citation type="submission" date="2015-05" db="EMBL/GenBank/DDBJ databases">
        <authorList>
            <person name="Morales-Cruz A."/>
            <person name="Amrine K.C."/>
            <person name="Cantu D."/>
        </authorList>
    </citation>
    <scope>NUCLEOTIDE SEQUENCE [LARGE SCALE GENOMIC DNA]</scope>
    <source>
        <strain evidence="2">UCRPC4</strain>
    </source>
</reference>
<proteinExistence type="predicted"/>
<dbReference type="EMBL" id="LCWF01000047">
    <property type="protein sequence ID" value="KKY25184.1"/>
    <property type="molecule type" value="Genomic_DNA"/>
</dbReference>
<reference evidence="2 3" key="1">
    <citation type="submission" date="2015-05" db="EMBL/GenBank/DDBJ databases">
        <title>Distinctive expansion of gene families associated with plant cell wall degradation and secondary metabolism in the genomes of grapevine trunk pathogens.</title>
        <authorList>
            <person name="Lawrence D.P."/>
            <person name="Travadon R."/>
            <person name="Rolshausen P.E."/>
            <person name="Baumgartner K."/>
        </authorList>
    </citation>
    <scope>NUCLEOTIDE SEQUENCE [LARGE SCALE GENOMIC DNA]</scope>
    <source>
        <strain evidence="2">UCRPC4</strain>
    </source>
</reference>
<protein>
    <recommendedName>
        <fullName evidence="1">DUF7587 domain-containing protein</fullName>
    </recommendedName>
</protein>
<evidence type="ECO:0000313" key="3">
    <source>
        <dbReference type="Proteomes" id="UP000053317"/>
    </source>
</evidence>
<dbReference type="Pfam" id="PF24494">
    <property type="entry name" value="DUF7587"/>
    <property type="match status" value="1"/>
</dbReference>
<sequence length="468" mass="53175">MHKPEDGLARRPKYSIVRETGDGLLSETRPIPRLLYRFFDSGSQGINQASGFMAGLFVHHPLVPSHLIEEAVFEAASIGHLTPEIKPSPFVSFFDSLRPALYRALQSSLDPYISIIDTADLMEAHKRRHGVENGCIFSAEDIIFRYKMKLRRNYYGPSEWLVWGSVPSVAVVTTFSMRQLRDYVYTNAHVEEVVQIRTFDTARCYQEVFRKLEYPAHLSAHQIGNTIRALLLAMRMPEHHLLEAARTVRAKWRLNEADPVAFYRGVLGKRAMIAHEGRVLQEDQPEYHIMEELTERFSTWSNAGSDLARQAEQYTWPSAGIDGEKVQSLRTLKPQRSVAGDIANADLTAFANDMLRYLAEGTPSPAAWAGCCIPPPVRTLLSPSVRSPTPAAIRKSRRKRNFIDLTTKDHDYYTSTSKGYASRLDVDDHDTEDSGFIIVHRNNEEKDSFRRMQGDEDEDLVYLTAPED</sequence>
<dbReference type="InterPro" id="IPR056009">
    <property type="entry name" value="DUF7587"/>
</dbReference>
<evidence type="ECO:0000313" key="2">
    <source>
        <dbReference type="EMBL" id="KKY25184.1"/>
    </source>
</evidence>
<dbReference type="Proteomes" id="UP000053317">
    <property type="component" value="Unassembled WGS sequence"/>
</dbReference>
<gene>
    <name evidence="2" type="ORF">UCRPC4_g01990</name>
</gene>
<organism evidence="2 3">
    <name type="scientific">Phaeomoniella chlamydospora</name>
    <name type="common">Phaeoacremonium chlamydosporum</name>
    <dbReference type="NCBI Taxonomy" id="158046"/>
    <lineage>
        <taxon>Eukaryota</taxon>
        <taxon>Fungi</taxon>
        <taxon>Dikarya</taxon>
        <taxon>Ascomycota</taxon>
        <taxon>Pezizomycotina</taxon>
        <taxon>Eurotiomycetes</taxon>
        <taxon>Chaetothyriomycetidae</taxon>
        <taxon>Phaeomoniellales</taxon>
        <taxon>Phaeomoniellaceae</taxon>
        <taxon>Phaeomoniella</taxon>
    </lineage>
</organism>
<comment type="caution">
    <text evidence="2">The sequence shown here is derived from an EMBL/GenBank/DDBJ whole genome shotgun (WGS) entry which is preliminary data.</text>
</comment>
<name>A0A0G2ESI4_PHACM</name>
<evidence type="ECO:0000259" key="1">
    <source>
        <dbReference type="Pfam" id="PF24494"/>
    </source>
</evidence>